<dbReference type="AlphaFoldDB" id="A0A5N6M903"/>
<dbReference type="Proteomes" id="UP000326396">
    <property type="component" value="Linkage Group LG6"/>
</dbReference>
<accession>A0A5N6M903</accession>
<proteinExistence type="predicted"/>
<name>A0A5N6M903_9ASTR</name>
<organism evidence="2 3">
    <name type="scientific">Mikania micrantha</name>
    <name type="common">bitter vine</name>
    <dbReference type="NCBI Taxonomy" id="192012"/>
    <lineage>
        <taxon>Eukaryota</taxon>
        <taxon>Viridiplantae</taxon>
        <taxon>Streptophyta</taxon>
        <taxon>Embryophyta</taxon>
        <taxon>Tracheophyta</taxon>
        <taxon>Spermatophyta</taxon>
        <taxon>Magnoliopsida</taxon>
        <taxon>eudicotyledons</taxon>
        <taxon>Gunneridae</taxon>
        <taxon>Pentapetalae</taxon>
        <taxon>asterids</taxon>
        <taxon>campanulids</taxon>
        <taxon>Asterales</taxon>
        <taxon>Asteraceae</taxon>
        <taxon>Asteroideae</taxon>
        <taxon>Heliantheae alliance</taxon>
        <taxon>Eupatorieae</taxon>
        <taxon>Mikania</taxon>
    </lineage>
</organism>
<dbReference type="EMBL" id="SZYD01000016">
    <property type="protein sequence ID" value="KAD3337080.1"/>
    <property type="molecule type" value="Genomic_DNA"/>
</dbReference>
<protein>
    <submittedName>
        <fullName evidence="2">Uncharacterized protein</fullName>
    </submittedName>
</protein>
<evidence type="ECO:0000313" key="3">
    <source>
        <dbReference type="Proteomes" id="UP000326396"/>
    </source>
</evidence>
<sequence length="194" mass="22589">MDNQRNKQTVNDEYNSQLVPKASTWVFQKWRRPTKNAASSTSLIHEQKPPEESEHTHNNRSGEYAQNRHSVHINVFANGPFLTMSLKTVRAFQAKSTVMKISVYFGALLVMIKYFKKTDFPEESMSFEVNEDYVQSHTDLIGNQRVQVCMLMEHLVTGKQLNATNNFRESCMAKRHFMDDQIYFWIRLPHPGDA</sequence>
<dbReference type="OrthoDB" id="1680482at2759"/>
<reference evidence="2 3" key="1">
    <citation type="submission" date="2019-05" db="EMBL/GenBank/DDBJ databases">
        <title>Mikania micrantha, genome provides insights into the molecular mechanism of rapid growth.</title>
        <authorList>
            <person name="Liu B."/>
        </authorList>
    </citation>
    <scope>NUCLEOTIDE SEQUENCE [LARGE SCALE GENOMIC DNA]</scope>
    <source>
        <strain evidence="2">NLD-2019</strain>
        <tissue evidence="2">Leaf</tissue>
    </source>
</reference>
<evidence type="ECO:0000256" key="1">
    <source>
        <dbReference type="SAM" id="MobiDB-lite"/>
    </source>
</evidence>
<feature type="region of interest" description="Disordered" evidence="1">
    <location>
        <begin position="30"/>
        <end position="60"/>
    </location>
</feature>
<feature type="compositionally biased region" description="Basic and acidic residues" evidence="1">
    <location>
        <begin position="45"/>
        <end position="57"/>
    </location>
</feature>
<gene>
    <name evidence="2" type="ORF">E3N88_32600</name>
</gene>
<keyword evidence="3" id="KW-1185">Reference proteome</keyword>
<comment type="caution">
    <text evidence="2">The sequence shown here is derived from an EMBL/GenBank/DDBJ whole genome shotgun (WGS) entry which is preliminary data.</text>
</comment>
<evidence type="ECO:0000313" key="2">
    <source>
        <dbReference type="EMBL" id="KAD3337080.1"/>
    </source>
</evidence>